<feature type="domain" description="HTH araC/xylS-type" evidence="11">
    <location>
        <begin position="400"/>
        <end position="502"/>
    </location>
</feature>
<dbReference type="Gene3D" id="3.40.50.2300">
    <property type="match status" value="1"/>
</dbReference>
<proteinExistence type="predicted"/>
<dbReference type="Gene3D" id="1.10.10.60">
    <property type="entry name" value="Homeodomain-like"/>
    <property type="match status" value="2"/>
</dbReference>
<dbReference type="GO" id="GO:0005737">
    <property type="term" value="C:cytoplasm"/>
    <property type="evidence" value="ECO:0007669"/>
    <property type="project" value="UniProtKB-SubCell"/>
</dbReference>
<dbReference type="AlphaFoldDB" id="A0A4R4FH20"/>
<evidence type="ECO:0000256" key="2">
    <source>
        <dbReference type="ARBA" id="ARBA00018672"/>
    </source>
</evidence>
<keyword evidence="6" id="KW-0805">Transcription regulation</keyword>
<dbReference type="Proteomes" id="UP000295710">
    <property type="component" value="Unassembled WGS sequence"/>
</dbReference>
<dbReference type="Pfam" id="PF00072">
    <property type="entry name" value="Response_reg"/>
    <property type="match status" value="1"/>
</dbReference>
<dbReference type="InterPro" id="IPR051552">
    <property type="entry name" value="HptR"/>
</dbReference>
<dbReference type="PROSITE" id="PS50110">
    <property type="entry name" value="RESPONSE_REGULATORY"/>
    <property type="match status" value="1"/>
</dbReference>
<gene>
    <name evidence="13" type="ORF">E1963_07525</name>
</gene>
<comment type="subcellular location">
    <subcellularLocation>
        <location evidence="1">Cytoplasm</location>
    </subcellularLocation>
</comment>
<evidence type="ECO:0000313" key="14">
    <source>
        <dbReference type="Proteomes" id="UP000295710"/>
    </source>
</evidence>
<dbReference type="GO" id="GO:0043565">
    <property type="term" value="F:sequence-specific DNA binding"/>
    <property type="evidence" value="ECO:0007669"/>
    <property type="project" value="InterPro"/>
</dbReference>
<dbReference type="GO" id="GO:0003700">
    <property type="term" value="F:DNA-binding transcription factor activity"/>
    <property type="evidence" value="ECO:0007669"/>
    <property type="project" value="InterPro"/>
</dbReference>
<dbReference type="PANTHER" id="PTHR42713:SF3">
    <property type="entry name" value="TRANSCRIPTIONAL REGULATORY PROTEIN HPTR"/>
    <property type="match status" value="1"/>
</dbReference>
<evidence type="ECO:0000256" key="8">
    <source>
        <dbReference type="ARBA" id="ARBA00023163"/>
    </source>
</evidence>
<evidence type="ECO:0000256" key="3">
    <source>
        <dbReference type="ARBA" id="ARBA00022490"/>
    </source>
</evidence>
<feature type="domain" description="Response regulatory" evidence="12">
    <location>
        <begin position="3"/>
        <end position="120"/>
    </location>
</feature>
<dbReference type="InterPro" id="IPR018060">
    <property type="entry name" value="HTH_AraC"/>
</dbReference>
<keyword evidence="4 10" id="KW-0597">Phosphoprotein</keyword>
<evidence type="ECO:0000256" key="6">
    <source>
        <dbReference type="ARBA" id="ARBA00023015"/>
    </source>
</evidence>
<comment type="caution">
    <text evidence="13">The sequence shown here is derived from an EMBL/GenBank/DDBJ whole genome shotgun (WGS) entry which is preliminary data.</text>
</comment>
<keyword evidence="7" id="KW-0238">DNA-binding</keyword>
<evidence type="ECO:0000259" key="12">
    <source>
        <dbReference type="PROSITE" id="PS50110"/>
    </source>
</evidence>
<dbReference type="PANTHER" id="PTHR42713">
    <property type="entry name" value="HISTIDINE KINASE-RELATED"/>
    <property type="match status" value="1"/>
</dbReference>
<dbReference type="InterPro" id="IPR001789">
    <property type="entry name" value="Sig_transdc_resp-reg_receiver"/>
</dbReference>
<evidence type="ECO:0000256" key="9">
    <source>
        <dbReference type="ARBA" id="ARBA00024867"/>
    </source>
</evidence>
<keyword evidence="3" id="KW-0963">Cytoplasm</keyword>
<dbReference type="InterPro" id="IPR009057">
    <property type="entry name" value="Homeodomain-like_sf"/>
</dbReference>
<dbReference type="SUPFAM" id="SSF52172">
    <property type="entry name" value="CheY-like"/>
    <property type="match status" value="1"/>
</dbReference>
<dbReference type="SUPFAM" id="SSF46689">
    <property type="entry name" value="Homeodomain-like"/>
    <property type="match status" value="1"/>
</dbReference>
<evidence type="ECO:0000256" key="5">
    <source>
        <dbReference type="ARBA" id="ARBA00023012"/>
    </source>
</evidence>
<dbReference type="EMBL" id="SMMX01000005">
    <property type="protein sequence ID" value="TDA22086.1"/>
    <property type="molecule type" value="Genomic_DNA"/>
</dbReference>
<accession>A0A4R4FH20</accession>
<dbReference type="SMART" id="SM00448">
    <property type="entry name" value="REC"/>
    <property type="match status" value="1"/>
</dbReference>
<keyword evidence="8" id="KW-0804">Transcription</keyword>
<evidence type="ECO:0000313" key="13">
    <source>
        <dbReference type="EMBL" id="TDA22086.1"/>
    </source>
</evidence>
<keyword evidence="14" id="KW-1185">Reference proteome</keyword>
<dbReference type="RefSeq" id="WP_132276806.1">
    <property type="nucleotide sequence ID" value="NZ_JAOBST010000023.1"/>
</dbReference>
<evidence type="ECO:0000256" key="7">
    <source>
        <dbReference type="ARBA" id="ARBA00023125"/>
    </source>
</evidence>
<dbReference type="PROSITE" id="PS01124">
    <property type="entry name" value="HTH_ARAC_FAMILY_2"/>
    <property type="match status" value="1"/>
</dbReference>
<evidence type="ECO:0000256" key="4">
    <source>
        <dbReference type="ARBA" id="ARBA00022553"/>
    </source>
</evidence>
<evidence type="ECO:0000259" key="11">
    <source>
        <dbReference type="PROSITE" id="PS01124"/>
    </source>
</evidence>
<dbReference type="GO" id="GO:0000160">
    <property type="term" value="P:phosphorelay signal transduction system"/>
    <property type="evidence" value="ECO:0007669"/>
    <property type="project" value="UniProtKB-KW"/>
</dbReference>
<feature type="modified residue" description="4-aspartylphosphate" evidence="10">
    <location>
        <position position="55"/>
    </location>
</feature>
<sequence length="510" mass="58966">MLKVLIVDDEKIIRETIADLIDWDSLSLQLIGTAKDGIEAYNIILDEYPEIVLTDIKMPGLSGLDLIQRIHAVNKDTQFIILSGYGEFEYAKKAMQYGVRHYLLKPCNEEQIIESLRDVQKDYANYLTSKDSPAQTFIARNMNLNLMVGIINDSLSQETDADFSYVFSNYKRYIDFDNISYEIFYIYFVTPENHPILLDKLQHFRDRSCPGITFHIIYVYNTMIFFFKSVNDNLEQIYEYLNSVALEQAVSIKYRHNYCPSLADMLTELIPHIRRYEIIYFTEGSNTLSIYNYQNIIKEVQRLTASVYSPEKPVSTQAYLELKSTLASLSDADFLKQLAASVIIFSVARLRSFDMVDAAEFLIKLEKEKDCGEIAKLLDAQLTCFFEEYHSQRYTGDISHKIQEYVEAHICDSGLSLKWIAENYLFMNVDYLSKRFLKETGCKFSRYLTDMRIKRAKEILASSDLDSIQNVADMVGCGNNPQYFSQIFKKSTGMSPSRYVKMLHGDVGIE</sequence>
<dbReference type="CDD" id="cd17536">
    <property type="entry name" value="REC_YesN-like"/>
    <property type="match status" value="1"/>
</dbReference>
<protein>
    <recommendedName>
        <fullName evidence="2">Stage 0 sporulation protein A homolog</fullName>
    </recommendedName>
</protein>
<evidence type="ECO:0000256" key="10">
    <source>
        <dbReference type="PROSITE-ProRule" id="PRU00169"/>
    </source>
</evidence>
<reference evidence="13 14" key="1">
    <citation type="journal article" date="2016" name="Nat. Microbiol.">
        <title>The Mouse Intestinal Bacterial Collection (miBC) provides host-specific insight into cultured diversity and functional potential of the gut microbiota.</title>
        <authorList>
            <person name="Lagkouvardos I."/>
            <person name="Pukall R."/>
            <person name="Abt B."/>
            <person name="Foesel B.U."/>
            <person name="Meier-Kolthoff J.P."/>
            <person name="Kumar N."/>
            <person name="Bresciani A."/>
            <person name="Martinez I."/>
            <person name="Just S."/>
            <person name="Ziegler C."/>
            <person name="Brugiroux S."/>
            <person name="Garzetti D."/>
            <person name="Wenning M."/>
            <person name="Bui T.P."/>
            <person name="Wang J."/>
            <person name="Hugenholtz F."/>
            <person name="Plugge C.M."/>
            <person name="Peterson D.A."/>
            <person name="Hornef M.W."/>
            <person name="Baines J.F."/>
            <person name="Smidt H."/>
            <person name="Walter J."/>
            <person name="Kristiansen K."/>
            <person name="Nielsen H.B."/>
            <person name="Haller D."/>
            <person name="Overmann J."/>
            <person name="Stecher B."/>
            <person name="Clavel T."/>
        </authorList>
    </citation>
    <scope>NUCLEOTIDE SEQUENCE [LARGE SCALE GENOMIC DNA]</scope>
    <source>
        <strain evidence="13 14">DSM 28560</strain>
    </source>
</reference>
<keyword evidence="5" id="KW-0902">Two-component regulatory system</keyword>
<organism evidence="13 14">
    <name type="scientific">Extibacter muris</name>
    <dbReference type="NCBI Taxonomy" id="1796622"/>
    <lineage>
        <taxon>Bacteria</taxon>
        <taxon>Bacillati</taxon>
        <taxon>Bacillota</taxon>
        <taxon>Clostridia</taxon>
        <taxon>Lachnospirales</taxon>
        <taxon>Lachnospiraceae</taxon>
        <taxon>Extibacter</taxon>
    </lineage>
</organism>
<comment type="function">
    <text evidence="9">May play the central regulatory role in sporulation. It may be an element of the effector pathway responsible for the activation of sporulation genes in response to nutritional stress. Spo0A may act in concert with spo0H (a sigma factor) to control the expression of some genes that are critical to the sporulation process.</text>
</comment>
<name>A0A4R4FH20_9FIRM</name>
<dbReference type="Pfam" id="PF12833">
    <property type="entry name" value="HTH_18"/>
    <property type="match status" value="1"/>
</dbReference>
<dbReference type="InterPro" id="IPR011006">
    <property type="entry name" value="CheY-like_superfamily"/>
</dbReference>
<dbReference type="SMART" id="SM00342">
    <property type="entry name" value="HTH_ARAC"/>
    <property type="match status" value="1"/>
</dbReference>
<evidence type="ECO:0000256" key="1">
    <source>
        <dbReference type="ARBA" id="ARBA00004496"/>
    </source>
</evidence>